<dbReference type="KEGG" id="tps:THAPSDRAFT_5315"/>
<accession>B8C2K5</accession>
<keyword evidence="2" id="KW-1185">Reference proteome</keyword>
<dbReference type="PaxDb" id="35128-Thaps5315"/>
<dbReference type="Proteomes" id="UP000001449">
    <property type="component" value="Chromosome 5"/>
</dbReference>
<dbReference type="OMA" id="NTDDDQP"/>
<proteinExistence type="predicted"/>
<evidence type="ECO:0000313" key="2">
    <source>
        <dbReference type="Proteomes" id="UP000001449"/>
    </source>
</evidence>
<dbReference type="InParanoid" id="B8C2K5"/>
<gene>
    <name evidence="1" type="ORF">THAPSDRAFT_5315</name>
</gene>
<dbReference type="GeneID" id="7446454"/>
<organism evidence="1 2">
    <name type="scientific">Thalassiosira pseudonana</name>
    <name type="common">Marine diatom</name>
    <name type="synonym">Cyclotella nana</name>
    <dbReference type="NCBI Taxonomy" id="35128"/>
    <lineage>
        <taxon>Eukaryota</taxon>
        <taxon>Sar</taxon>
        <taxon>Stramenopiles</taxon>
        <taxon>Ochrophyta</taxon>
        <taxon>Bacillariophyta</taxon>
        <taxon>Coscinodiscophyceae</taxon>
        <taxon>Thalassiosirophycidae</taxon>
        <taxon>Thalassiosirales</taxon>
        <taxon>Thalassiosiraceae</taxon>
        <taxon>Thalassiosira</taxon>
    </lineage>
</organism>
<sequence>MPREFELPLAKIPTLCSTKKMSEDNTTQEGGGGNYFVVRPSETAHLTASGNDVSNTDDDQPVLMEAKLGDMIKSLCQLIRSNQQLDEALREAYDEDLLQALRENDLIIKRKLVEVKVLQHKLHKHGVQVSIDDKVPPYTGSQVLQTFEKQNEEGGDGLYL</sequence>
<evidence type="ECO:0000313" key="1">
    <source>
        <dbReference type="EMBL" id="EED92401.1"/>
    </source>
</evidence>
<dbReference type="AlphaFoldDB" id="B8C2K5"/>
<dbReference type="HOGENOM" id="CLU_1655726_0_0_1"/>
<dbReference type="EMBL" id="CM000642">
    <property type="protein sequence ID" value="EED92401.1"/>
    <property type="molecule type" value="Genomic_DNA"/>
</dbReference>
<reference evidence="1 2" key="1">
    <citation type="journal article" date="2004" name="Science">
        <title>The genome of the diatom Thalassiosira pseudonana: ecology, evolution, and metabolism.</title>
        <authorList>
            <person name="Armbrust E.V."/>
            <person name="Berges J.A."/>
            <person name="Bowler C."/>
            <person name="Green B.R."/>
            <person name="Martinez D."/>
            <person name="Putnam N.H."/>
            <person name="Zhou S."/>
            <person name="Allen A.E."/>
            <person name="Apt K.E."/>
            <person name="Bechner M."/>
            <person name="Brzezinski M.A."/>
            <person name="Chaal B.K."/>
            <person name="Chiovitti A."/>
            <person name="Davis A.K."/>
            <person name="Demarest M.S."/>
            <person name="Detter J.C."/>
            <person name="Glavina T."/>
            <person name="Goodstein D."/>
            <person name="Hadi M.Z."/>
            <person name="Hellsten U."/>
            <person name="Hildebrand M."/>
            <person name="Jenkins B.D."/>
            <person name="Jurka J."/>
            <person name="Kapitonov V.V."/>
            <person name="Kroger N."/>
            <person name="Lau W.W."/>
            <person name="Lane T.W."/>
            <person name="Larimer F.W."/>
            <person name="Lippmeier J.C."/>
            <person name="Lucas S."/>
            <person name="Medina M."/>
            <person name="Montsant A."/>
            <person name="Obornik M."/>
            <person name="Parker M.S."/>
            <person name="Palenik B."/>
            <person name="Pazour G.J."/>
            <person name="Richardson P.M."/>
            <person name="Rynearson T.A."/>
            <person name="Saito M.A."/>
            <person name="Schwartz D.C."/>
            <person name="Thamatrakoln K."/>
            <person name="Valentin K."/>
            <person name="Vardi A."/>
            <person name="Wilkerson F.P."/>
            <person name="Rokhsar D.S."/>
        </authorList>
    </citation>
    <scope>NUCLEOTIDE SEQUENCE [LARGE SCALE GENOMIC DNA]</scope>
    <source>
        <strain evidence="1 2">CCMP1335</strain>
    </source>
</reference>
<reference evidence="1 2" key="2">
    <citation type="journal article" date="2008" name="Nature">
        <title>The Phaeodactylum genome reveals the evolutionary history of diatom genomes.</title>
        <authorList>
            <person name="Bowler C."/>
            <person name="Allen A.E."/>
            <person name="Badger J.H."/>
            <person name="Grimwood J."/>
            <person name="Jabbari K."/>
            <person name="Kuo A."/>
            <person name="Maheswari U."/>
            <person name="Martens C."/>
            <person name="Maumus F."/>
            <person name="Otillar R.P."/>
            <person name="Rayko E."/>
            <person name="Salamov A."/>
            <person name="Vandepoele K."/>
            <person name="Beszteri B."/>
            <person name="Gruber A."/>
            <person name="Heijde M."/>
            <person name="Katinka M."/>
            <person name="Mock T."/>
            <person name="Valentin K."/>
            <person name="Verret F."/>
            <person name="Berges J.A."/>
            <person name="Brownlee C."/>
            <person name="Cadoret J.P."/>
            <person name="Chiovitti A."/>
            <person name="Choi C.J."/>
            <person name="Coesel S."/>
            <person name="De Martino A."/>
            <person name="Detter J.C."/>
            <person name="Durkin C."/>
            <person name="Falciatore A."/>
            <person name="Fournet J."/>
            <person name="Haruta M."/>
            <person name="Huysman M.J."/>
            <person name="Jenkins B.D."/>
            <person name="Jiroutova K."/>
            <person name="Jorgensen R.E."/>
            <person name="Joubert Y."/>
            <person name="Kaplan A."/>
            <person name="Kroger N."/>
            <person name="Kroth P.G."/>
            <person name="La Roche J."/>
            <person name="Lindquist E."/>
            <person name="Lommer M."/>
            <person name="Martin-Jezequel V."/>
            <person name="Lopez P.J."/>
            <person name="Lucas S."/>
            <person name="Mangogna M."/>
            <person name="McGinnis K."/>
            <person name="Medlin L.K."/>
            <person name="Montsant A."/>
            <person name="Oudot-Le Secq M.P."/>
            <person name="Napoli C."/>
            <person name="Obornik M."/>
            <person name="Parker M.S."/>
            <person name="Petit J.L."/>
            <person name="Porcel B.M."/>
            <person name="Poulsen N."/>
            <person name="Robison M."/>
            <person name="Rychlewski L."/>
            <person name="Rynearson T.A."/>
            <person name="Schmutz J."/>
            <person name="Shapiro H."/>
            <person name="Siaut M."/>
            <person name="Stanley M."/>
            <person name="Sussman M.R."/>
            <person name="Taylor A.R."/>
            <person name="Vardi A."/>
            <person name="von Dassow P."/>
            <person name="Vyverman W."/>
            <person name="Willis A."/>
            <person name="Wyrwicz L.S."/>
            <person name="Rokhsar D.S."/>
            <person name="Weissenbach J."/>
            <person name="Armbrust E.V."/>
            <person name="Green B.R."/>
            <person name="Van de Peer Y."/>
            <person name="Grigoriev I.V."/>
        </authorList>
    </citation>
    <scope>NUCLEOTIDE SEQUENCE [LARGE SCALE GENOMIC DNA]</scope>
    <source>
        <strain evidence="1 2">CCMP1335</strain>
    </source>
</reference>
<protein>
    <submittedName>
        <fullName evidence="1">Uncharacterized protein</fullName>
    </submittedName>
</protein>
<name>B8C2K5_THAPS</name>
<dbReference type="eggNOG" id="ENOG502TCMV">
    <property type="taxonomic scope" value="Eukaryota"/>
</dbReference>
<dbReference type="RefSeq" id="XP_002290649.1">
    <property type="nucleotide sequence ID" value="XM_002290613.1"/>
</dbReference>